<protein>
    <submittedName>
        <fullName evidence="1">Uncharacterized protein</fullName>
    </submittedName>
</protein>
<dbReference type="EMBL" id="JAROCY010000003">
    <property type="protein sequence ID" value="MDF8332450.1"/>
    <property type="molecule type" value="Genomic_DNA"/>
</dbReference>
<proteinExistence type="predicted"/>
<organism evidence="1 2">
    <name type="scientific">Novosphingobium cyanobacteriorum</name>
    <dbReference type="NCBI Taxonomy" id="3024215"/>
    <lineage>
        <taxon>Bacteria</taxon>
        <taxon>Pseudomonadati</taxon>
        <taxon>Pseudomonadota</taxon>
        <taxon>Alphaproteobacteria</taxon>
        <taxon>Sphingomonadales</taxon>
        <taxon>Sphingomonadaceae</taxon>
        <taxon>Novosphingobium</taxon>
    </lineage>
</organism>
<accession>A0ABT6CEW8</accession>
<dbReference type="Proteomes" id="UP001222770">
    <property type="component" value="Unassembled WGS sequence"/>
</dbReference>
<gene>
    <name evidence="1" type="ORF">POM99_04485</name>
</gene>
<name>A0ABT6CEW8_9SPHN</name>
<reference evidence="1 2" key="1">
    <citation type="submission" date="2023-03" db="EMBL/GenBank/DDBJ databases">
        <title>Novosphingobium cyanobacteriorum sp. nov., isolated from a eutrophic reservoir during the Microcystis bloom period.</title>
        <authorList>
            <person name="Kang M."/>
            <person name="Le V."/>
            <person name="Ko S.-R."/>
            <person name="Lee S.-A."/>
            <person name="Ahn C.-Y."/>
        </authorList>
    </citation>
    <scope>NUCLEOTIDE SEQUENCE [LARGE SCALE GENOMIC DNA]</scope>
    <source>
        <strain evidence="1 2">HBC54</strain>
    </source>
</reference>
<evidence type="ECO:0000313" key="1">
    <source>
        <dbReference type="EMBL" id="MDF8332450.1"/>
    </source>
</evidence>
<keyword evidence="2" id="KW-1185">Reference proteome</keyword>
<sequence length="83" mass="9185">MMFSDHCVRADQLFDDNTASFRLDGLGGCRARLMLRFNGELPAAEAIGLRSLDGCDFTWKREGGRLCTEVPANGSFLLRWAAS</sequence>
<evidence type="ECO:0000313" key="2">
    <source>
        <dbReference type="Proteomes" id="UP001222770"/>
    </source>
</evidence>
<comment type="caution">
    <text evidence="1">The sequence shown here is derived from an EMBL/GenBank/DDBJ whole genome shotgun (WGS) entry which is preliminary data.</text>
</comment>